<name>A0A084IQY5_SALHC</name>
<organism evidence="2 3">
    <name type="scientific">Salinisphaera hydrothermalis (strain C41B8)</name>
    <dbReference type="NCBI Taxonomy" id="1304275"/>
    <lineage>
        <taxon>Bacteria</taxon>
        <taxon>Pseudomonadati</taxon>
        <taxon>Pseudomonadota</taxon>
        <taxon>Gammaproteobacteria</taxon>
        <taxon>Salinisphaerales</taxon>
        <taxon>Salinisphaeraceae</taxon>
        <taxon>Salinisphaera</taxon>
    </lineage>
</organism>
<accession>A0A084IQY5</accession>
<proteinExistence type="predicted"/>
<dbReference type="AlphaFoldDB" id="A0A084IQY5"/>
<dbReference type="STRING" id="1304275.C41B8_00180"/>
<evidence type="ECO:0000313" key="2">
    <source>
        <dbReference type="EMBL" id="KEZ79119.1"/>
    </source>
</evidence>
<evidence type="ECO:0000256" key="1">
    <source>
        <dbReference type="SAM" id="Phobius"/>
    </source>
</evidence>
<comment type="caution">
    <text evidence="2">The sequence shown here is derived from an EMBL/GenBank/DDBJ whole genome shotgun (WGS) entry which is preliminary data.</text>
</comment>
<gene>
    <name evidence="2" type="ORF">C41B8_00180</name>
</gene>
<reference evidence="2 3" key="1">
    <citation type="submission" date="2013-03" db="EMBL/GenBank/DDBJ databases">
        <title>Salinisphaera hydrothermalis C41B8 Genome Sequencing.</title>
        <authorList>
            <person name="Li C."/>
            <person name="Lai Q."/>
            <person name="Shao Z."/>
        </authorList>
    </citation>
    <scope>NUCLEOTIDE SEQUENCE [LARGE SCALE GENOMIC DNA]</scope>
    <source>
        <strain evidence="2 3">C41B8</strain>
    </source>
</reference>
<feature type="transmembrane region" description="Helical" evidence="1">
    <location>
        <begin position="12"/>
        <end position="33"/>
    </location>
</feature>
<keyword evidence="1" id="KW-1133">Transmembrane helix</keyword>
<feature type="transmembrane region" description="Helical" evidence="1">
    <location>
        <begin position="45"/>
        <end position="69"/>
    </location>
</feature>
<keyword evidence="3" id="KW-1185">Reference proteome</keyword>
<keyword evidence="1" id="KW-0812">Transmembrane</keyword>
<keyword evidence="1" id="KW-0472">Membrane</keyword>
<protein>
    <submittedName>
        <fullName evidence="2">Uncharacterized protein</fullName>
    </submittedName>
</protein>
<feature type="transmembrane region" description="Helical" evidence="1">
    <location>
        <begin position="81"/>
        <end position="107"/>
    </location>
</feature>
<evidence type="ECO:0000313" key="3">
    <source>
        <dbReference type="Proteomes" id="UP000028302"/>
    </source>
</evidence>
<dbReference type="Proteomes" id="UP000028302">
    <property type="component" value="Unassembled WGS sequence"/>
</dbReference>
<sequence length="119" mass="12783">MIDDLKQPHKTFFYLASALLGVQFVYLIAIISAADSSACLSWSMIPLAASMPFVAASCAGSILGSLVLAQSMLSTGSAFGWLWLIVVFYSQSLLASVAFILATVIAYRGLYVGYKREKS</sequence>
<dbReference type="EMBL" id="APNK01000001">
    <property type="protein sequence ID" value="KEZ79119.1"/>
    <property type="molecule type" value="Genomic_DNA"/>
</dbReference>